<dbReference type="PRINTS" id="PR00132">
    <property type="entry name" value="GLHYDRLASE2"/>
</dbReference>
<evidence type="ECO:0000313" key="10">
    <source>
        <dbReference type="Proteomes" id="UP000095362"/>
    </source>
</evidence>
<dbReference type="InterPro" id="IPR050347">
    <property type="entry name" value="Bact_Beta-galactosidase"/>
</dbReference>
<dbReference type="SUPFAM" id="SSF74650">
    <property type="entry name" value="Galactose mutarotase-like"/>
    <property type="match status" value="1"/>
</dbReference>
<dbReference type="GO" id="GO:0005990">
    <property type="term" value="P:lactose catabolic process"/>
    <property type="evidence" value="ECO:0007669"/>
    <property type="project" value="TreeGrafter"/>
</dbReference>
<protein>
    <recommendedName>
        <fullName evidence="3 7">Beta-galactosidase</fullName>
        <ecNumber evidence="3 7">3.2.1.23</ecNumber>
    </recommendedName>
    <alternativeName>
        <fullName evidence="6 7">Lactase</fullName>
    </alternativeName>
</protein>
<dbReference type="AlphaFoldDB" id="A0A174F6P8"/>
<dbReference type="PANTHER" id="PTHR46323">
    <property type="entry name" value="BETA-GALACTOSIDASE"/>
    <property type="match status" value="1"/>
</dbReference>
<evidence type="ECO:0000256" key="1">
    <source>
        <dbReference type="ARBA" id="ARBA00001412"/>
    </source>
</evidence>
<evidence type="ECO:0000256" key="4">
    <source>
        <dbReference type="ARBA" id="ARBA00022801"/>
    </source>
</evidence>
<evidence type="ECO:0000256" key="7">
    <source>
        <dbReference type="RuleBase" id="RU361154"/>
    </source>
</evidence>
<accession>A0A174F6P8</accession>
<sequence>MIVPRYYEDLSVLHENTMPARAYFIPASKRMDNLVEHREESDRMQLLNGTWKFQYFNSIYDVQEPFFEKDYDTENFDEIQVPSVWQMAGYDTHQYTNIRYPFPFDPPYVPQDIPCGTYAHTFVYHKDENAPKAFLNFEGVDSCFYVWINGSYVGYSQVSHMTSEFDITDLLRDGENSIAVLVMKWCDGSYLEDQDKFRMSGIFRDVYILKRPKQAISDYHIKTRIEDMLAKVEIEMKFYSPLNVKISIEDRNGAVVALGSIAEEGTAVLEIASPELWNTENPYLYKLIFETENEVIVDHIALRKIEIKDQVIYLNGQKIKFRGVNRHDSDPVTGFTINPEQITTDLTLMKQHNFNAIRSSHYPNAPFFYEMCDKYGFMVIDEADIEAHGPFMIYRKEDTDYNRFKRWNEKIADDPVWEEAIVDRVKLMVERDKNRFCIVMWSMGNESAYGCNFEKALEWTKNFDPDRITQYESARYRNYDETYDYSNLDVYSRMYPAFSEIQEYLDKDGSKPFLLVEYCHSMGNGPGDFEDYFQMIQDNDKMCGGFVWEWCDHAIAHGTAENGKTIYAYGGDHGEEIHDGNFCMDGLVYPDRTVHTGLLEYKNVYRPARVISYDKESGELVLHNYMDFDNLKDYVKISYELTQDGLLIGKGKLAEVSVVPHSEGKTNLQVNVPENGKCYLKLIYHLKKEMPLLEEDYILGFDEIEVSQKDAKCQLAEKWVEKTVTDSELQVSEDDTQIHIKGREFAYTIDRRTALFTEMKFAGREYLNHPMELNIWRAPTDNDMYIKSEWKKAHYDKAYTRAYTTEVVQGKHGVKIISHASVVAETVQKILDVTITWKIEAAGKIDADIAVTKDDEFPDLPRFGVRMFLDKKLSAARYFGMGPQESYCDKHQAASHGLYQANVDDLHEDYIRPQENGSHYDCEYVELNNSRYGIVVSAENAFSFNASYYTQEELEEKTHNYELTESDSVVFCVDYALNGIGSNSCGPVVLEQYRFDDVLFRFQFTLIPYIKG</sequence>
<dbReference type="InterPro" id="IPR006103">
    <property type="entry name" value="Glyco_hydro_2_cat"/>
</dbReference>
<reference evidence="9 10" key="1">
    <citation type="submission" date="2015-09" db="EMBL/GenBank/DDBJ databases">
        <authorList>
            <consortium name="Pathogen Informatics"/>
        </authorList>
    </citation>
    <scope>NUCLEOTIDE SEQUENCE [LARGE SCALE GENOMIC DNA]</scope>
    <source>
        <strain evidence="9 10">2789STDY5834866</strain>
    </source>
</reference>
<dbReference type="InterPro" id="IPR008979">
    <property type="entry name" value="Galactose-bd-like_sf"/>
</dbReference>
<keyword evidence="4 7" id="KW-0378">Hydrolase</keyword>
<dbReference type="GO" id="GO:0030246">
    <property type="term" value="F:carbohydrate binding"/>
    <property type="evidence" value="ECO:0007669"/>
    <property type="project" value="InterPro"/>
</dbReference>
<dbReference type="Gene3D" id="2.60.40.10">
    <property type="entry name" value="Immunoglobulins"/>
    <property type="match status" value="2"/>
</dbReference>
<evidence type="ECO:0000313" key="9">
    <source>
        <dbReference type="EMBL" id="CUO43835.1"/>
    </source>
</evidence>
<dbReference type="EMBL" id="CYZK01000013">
    <property type="protein sequence ID" value="CUO43835.1"/>
    <property type="molecule type" value="Genomic_DNA"/>
</dbReference>
<dbReference type="SUPFAM" id="SSF51445">
    <property type="entry name" value="(Trans)glycosidases"/>
    <property type="match status" value="1"/>
</dbReference>
<dbReference type="Pfam" id="PF02837">
    <property type="entry name" value="Glyco_hydro_2_N"/>
    <property type="match status" value="1"/>
</dbReference>
<dbReference type="SMART" id="SM01038">
    <property type="entry name" value="Bgal_small_N"/>
    <property type="match status" value="1"/>
</dbReference>
<dbReference type="InterPro" id="IPR006102">
    <property type="entry name" value="Ig-like_GH2"/>
</dbReference>
<evidence type="ECO:0000256" key="3">
    <source>
        <dbReference type="ARBA" id="ARBA00012756"/>
    </source>
</evidence>
<dbReference type="InterPro" id="IPR011013">
    <property type="entry name" value="Gal_mutarotase_sf_dom"/>
</dbReference>
<dbReference type="InterPro" id="IPR023230">
    <property type="entry name" value="Glyco_hydro_2_CS"/>
</dbReference>
<dbReference type="InterPro" id="IPR004199">
    <property type="entry name" value="B-gal_small/dom_5"/>
</dbReference>
<dbReference type="InterPro" id="IPR036156">
    <property type="entry name" value="Beta-gal/glucu_dom_sf"/>
</dbReference>
<comment type="catalytic activity">
    <reaction evidence="1 7">
        <text>Hydrolysis of terminal non-reducing beta-D-galactose residues in beta-D-galactosides.</text>
        <dbReference type="EC" id="3.2.1.23"/>
    </reaction>
</comment>
<dbReference type="InterPro" id="IPR013783">
    <property type="entry name" value="Ig-like_fold"/>
</dbReference>
<dbReference type="GO" id="GO:0009341">
    <property type="term" value="C:beta-galactosidase complex"/>
    <property type="evidence" value="ECO:0007669"/>
    <property type="project" value="InterPro"/>
</dbReference>
<dbReference type="Pfam" id="PF02836">
    <property type="entry name" value="Glyco_hydro_2_C"/>
    <property type="match status" value="1"/>
</dbReference>
<dbReference type="Pfam" id="PF02929">
    <property type="entry name" value="Bgal_small_N"/>
    <property type="match status" value="1"/>
</dbReference>
<evidence type="ECO:0000259" key="8">
    <source>
        <dbReference type="SMART" id="SM01038"/>
    </source>
</evidence>
<name>A0A174F6P8_9FIRM</name>
<feature type="domain" description="Beta galactosidase small chain/" evidence="8">
    <location>
        <begin position="739"/>
        <end position="1007"/>
    </location>
</feature>
<dbReference type="SUPFAM" id="SSF49785">
    <property type="entry name" value="Galactose-binding domain-like"/>
    <property type="match status" value="1"/>
</dbReference>
<gene>
    <name evidence="9" type="primary">lacZ_1</name>
    <name evidence="9" type="ORF">ERS852481_02075</name>
</gene>
<dbReference type="Pfam" id="PF16353">
    <property type="entry name" value="LacZ_4"/>
    <property type="match status" value="1"/>
</dbReference>
<dbReference type="PROSITE" id="PS00719">
    <property type="entry name" value="GLYCOSYL_HYDROL_F2_1"/>
    <property type="match status" value="1"/>
</dbReference>
<evidence type="ECO:0000256" key="6">
    <source>
        <dbReference type="ARBA" id="ARBA00032230"/>
    </source>
</evidence>
<dbReference type="PaxDb" id="410072-ERS852525_02915"/>
<dbReference type="SUPFAM" id="SSF49303">
    <property type="entry name" value="beta-Galactosidase/glucuronidase domain"/>
    <property type="match status" value="2"/>
</dbReference>
<proteinExistence type="inferred from homology"/>
<dbReference type="STRING" id="410072.ERS852525_02915"/>
<keyword evidence="5 7" id="KW-0326">Glycosidase</keyword>
<organism evidence="9 10">
    <name type="scientific">Coprococcus comes</name>
    <dbReference type="NCBI Taxonomy" id="410072"/>
    <lineage>
        <taxon>Bacteria</taxon>
        <taxon>Bacillati</taxon>
        <taxon>Bacillota</taxon>
        <taxon>Clostridia</taxon>
        <taxon>Lachnospirales</taxon>
        <taxon>Lachnospiraceae</taxon>
        <taxon>Coprococcus</taxon>
    </lineage>
</organism>
<evidence type="ECO:0000256" key="2">
    <source>
        <dbReference type="ARBA" id="ARBA00007401"/>
    </source>
</evidence>
<dbReference type="EC" id="3.2.1.23" evidence="3 7"/>
<dbReference type="Proteomes" id="UP000095362">
    <property type="component" value="Unassembled WGS sequence"/>
</dbReference>
<dbReference type="Gene3D" id="3.20.20.80">
    <property type="entry name" value="Glycosidases"/>
    <property type="match status" value="1"/>
</dbReference>
<dbReference type="GO" id="GO:0004565">
    <property type="term" value="F:beta-galactosidase activity"/>
    <property type="evidence" value="ECO:0007669"/>
    <property type="project" value="UniProtKB-EC"/>
</dbReference>
<comment type="similarity">
    <text evidence="2 7">Belongs to the glycosyl hydrolase 2 family.</text>
</comment>
<dbReference type="RefSeq" id="WP_055261438.1">
    <property type="nucleotide sequence ID" value="NZ_CYZK01000013.1"/>
</dbReference>
<evidence type="ECO:0000256" key="5">
    <source>
        <dbReference type="ARBA" id="ARBA00023295"/>
    </source>
</evidence>
<dbReference type="InterPro" id="IPR014718">
    <property type="entry name" value="GH-type_carb-bd"/>
</dbReference>
<dbReference type="InterPro" id="IPR032312">
    <property type="entry name" value="LacZ_4"/>
</dbReference>
<dbReference type="InterPro" id="IPR017853">
    <property type="entry name" value="GH"/>
</dbReference>
<dbReference type="Gene3D" id="2.70.98.10">
    <property type="match status" value="1"/>
</dbReference>
<dbReference type="Pfam" id="PF00703">
    <property type="entry name" value="Glyco_hydro_2"/>
    <property type="match status" value="1"/>
</dbReference>
<dbReference type="Gene3D" id="2.60.120.260">
    <property type="entry name" value="Galactose-binding domain-like"/>
    <property type="match status" value="1"/>
</dbReference>
<dbReference type="PANTHER" id="PTHR46323:SF2">
    <property type="entry name" value="BETA-GALACTOSIDASE"/>
    <property type="match status" value="1"/>
</dbReference>
<dbReference type="InterPro" id="IPR006101">
    <property type="entry name" value="Glyco_hydro_2"/>
</dbReference>
<dbReference type="InterPro" id="IPR006104">
    <property type="entry name" value="Glyco_hydro_2_N"/>
</dbReference>